<evidence type="ECO:0000256" key="8">
    <source>
        <dbReference type="ARBA" id="ARBA00023012"/>
    </source>
</evidence>
<dbReference type="InterPro" id="IPR033425">
    <property type="entry name" value="MASE3"/>
</dbReference>
<dbReference type="Pfam" id="PF00512">
    <property type="entry name" value="HisKA"/>
    <property type="match status" value="1"/>
</dbReference>
<proteinExistence type="predicted"/>
<feature type="transmembrane region" description="Helical" evidence="10">
    <location>
        <begin position="133"/>
        <end position="151"/>
    </location>
</feature>
<dbReference type="SMART" id="SM00387">
    <property type="entry name" value="HATPase_c"/>
    <property type="match status" value="1"/>
</dbReference>
<dbReference type="OrthoDB" id="9813394at2"/>
<dbReference type="SMART" id="SM00091">
    <property type="entry name" value="PAS"/>
    <property type="match status" value="1"/>
</dbReference>
<feature type="coiled-coil region" evidence="9">
    <location>
        <begin position="252"/>
        <end position="296"/>
    </location>
</feature>
<gene>
    <name evidence="12" type="ORF">SAMN03080606_02059</name>
</gene>
<dbReference type="PANTHER" id="PTHR43547">
    <property type="entry name" value="TWO-COMPONENT HISTIDINE KINASE"/>
    <property type="match status" value="1"/>
</dbReference>
<evidence type="ECO:0000256" key="7">
    <source>
        <dbReference type="ARBA" id="ARBA00022840"/>
    </source>
</evidence>
<keyword evidence="4" id="KW-0808">Transferase</keyword>
<keyword evidence="10" id="KW-1133">Transmembrane helix</keyword>
<keyword evidence="13" id="KW-1185">Reference proteome</keyword>
<reference evidence="12 13" key="1">
    <citation type="submission" date="2016-10" db="EMBL/GenBank/DDBJ databases">
        <authorList>
            <person name="de Groot N.N."/>
        </authorList>
    </citation>
    <scope>NUCLEOTIDE SEQUENCE [LARGE SCALE GENOMIC DNA]</scope>
    <source>
        <strain evidence="12 13">DSM 18978</strain>
    </source>
</reference>
<dbReference type="Gene3D" id="1.10.287.130">
    <property type="match status" value="1"/>
</dbReference>
<feature type="domain" description="Histidine kinase" evidence="11">
    <location>
        <begin position="427"/>
        <end position="647"/>
    </location>
</feature>
<accession>A0A1G5HPI8</accession>
<dbReference type="PANTHER" id="PTHR43547:SF2">
    <property type="entry name" value="HYBRID SIGNAL TRANSDUCTION HISTIDINE KINASE C"/>
    <property type="match status" value="1"/>
</dbReference>
<evidence type="ECO:0000256" key="10">
    <source>
        <dbReference type="SAM" id="Phobius"/>
    </source>
</evidence>
<dbReference type="RefSeq" id="WP_091543049.1">
    <property type="nucleotide sequence ID" value="NZ_FMUS01000012.1"/>
</dbReference>
<dbReference type="NCBIfam" id="TIGR00229">
    <property type="entry name" value="sensory_box"/>
    <property type="match status" value="1"/>
</dbReference>
<dbReference type="Gene3D" id="3.30.450.20">
    <property type="entry name" value="PAS domain"/>
    <property type="match status" value="1"/>
</dbReference>
<feature type="transmembrane region" description="Helical" evidence="10">
    <location>
        <begin position="163"/>
        <end position="185"/>
    </location>
</feature>
<dbReference type="GO" id="GO:0000155">
    <property type="term" value="F:phosphorelay sensor kinase activity"/>
    <property type="evidence" value="ECO:0007669"/>
    <property type="project" value="InterPro"/>
</dbReference>
<evidence type="ECO:0000256" key="2">
    <source>
        <dbReference type="ARBA" id="ARBA00012438"/>
    </source>
</evidence>
<keyword evidence="10" id="KW-0472">Membrane</keyword>
<dbReference type="CDD" id="cd00082">
    <property type="entry name" value="HisKA"/>
    <property type="match status" value="1"/>
</dbReference>
<evidence type="ECO:0000256" key="9">
    <source>
        <dbReference type="SAM" id="Coils"/>
    </source>
</evidence>
<keyword evidence="8" id="KW-0902">Two-component regulatory system</keyword>
<evidence type="ECO:0000259" key="11">
    <source>
        <dbReference type="PROSITE" id="PS50109"/>
    </source>
</evidence>
<dbReference type="PROSITE" id="PS50109">
    <property type="entry name" value="HIS_KIN"/>
    <property type="match status" value="1"/>
</dbReference>
<dbReference type="EMBL" id="FMUS01000012">
    <property type="protein sequence ID" value="SCY65230.1"/>
    <property type="molecule type" value="Genomic_DNA"/>
</dbReference>
<dbReference type="InterPro" id="IPR003661">
    <property type="entry name" value="HisK_dim/P_dom"/>
</dbReference>
<dbReference type="InterPro" id="IPR004358">
    <property type="entry name" value="Sig_transdc_His_kin-like_C"/>
</dbReference>
<feature type="transmembrane region" description="Helical" evidence="10">
    <location>
        <begin position="12"/>
        <end position="31"/>
    </location>
</feature>
<dbReference type="GO" id="GO:0005524">
    <property type="term" value="F:ATP binding"/>
    <property type="evidence" value="ECO:0007669"/>
    <property type="project" value="UniProtKB-KW"/>
</dbReference>
<dbReference type="Pfam" id="PF02518">
    <property type="entry name" value="HATPase_c"/>
    <property type="match status" value="1"/>
</dbReference>
<organism evidence="12 13">
    <name type="scientific">Alkaliphilus peptidifermentans DSM 18978</name>
    <dbReference type="NCBI Taxonomy" id="1120976"/>
    <lineage>
        <taxon>Bacteria</taxon>
        <taxon>Bacillati</taxon>
        <taxon>Bacillota</taxon>
        <taxon>Clostridia</taxon>
        <taxon>Peptostreptococcales</taxon>
        <taxon>Natronincolaceae</taxon>
        <taxon>Alkaliphilus</taxon>
    </lineage>
</organism>
<dbReference type="InterPro" id="IPR003594">
    <property type="entry name" value="HATPase_dom"/>
</dbReference>
<name>A0A1G5HPI8_9FIRM</name>
<dbReference type="SUPFAM" id="SSF47384">
    <property type="entry name" value="Homodimeric domain of signal transducing histidine kinase"/>
    <property type="match status" value="1"/>
</dbReference>
<keyword evidence="10" id="KW-0812">Transmembrane</keyword>
<dbReference type="EC" id="2.7.13.3" evidence="2"/>
<comment type="catalytic activity">
    <reaction evidence="1">
        <text>ATP + protein L-histidine = ADP + protein N-phospho-L-histidine.</text>
        <dbReference type="EC" id="2.7.13.3"/>
    </reaction>
</comment>
<dbReference type="InterPro" id="IPR036890">
    <property type="entry name" value="HATPase_C_sf"/>
</dbReference>
<feature type="transmembrane region" description="Helical" evidence="10">
    <location>
        <begin position="108"/>
        <end position="126"/>
    </location>
</feature>
<dbReference type="SMART" id="SM00388">
    <property type="entry name" value="HisKA"/>
    <property type="match status" value="1"/>
</dbReference>
<feature type="transmembrane region" description="Helical" evidence="10">
    <location>
        <begin position="69"/>
        <end position="88"/>
    </location>
</feature>
<evidence type="ECO:0000256" key="4">
    <source>
        <dbReference type="ARBA" id="ARBA00022679"/>
    </source>
</evidence>
<dbReference type="Pfam" id="PF17159">
    <property type="entry name" value="MASE3"/>
    <property type="match status" value="1"/>
</dbReference>
<evidence type="ECO:0000313" key="13">
    <source>
        <dbReference type="Proteomes" id="UP000198636"/>
    </source>
</evidence>
<dbReference type="AlphaFoldDB" id="A0A1G5HPI8"/>
<feature type="transmembrane region" description="Helical" evidence="10">
    <location>
        <begin position="194"/>
        <end position="213"/>
    </location>
</feature>
<keyword evidence="6" id="KW-0418">Kinase</keyword>
<dbReference type="SUPFAM" id="SSF55874">
    <property type="entry name" value="ATPase domain of HSP90 chaperone/DNA topoisomerase II/histidine kinase"/>
    <property type="match status" value="1"/>
</dbReference>
<dbReference type="InterPro" id="IPR036097">
    <property type="entry name" value="HisK_dim/P_sf"/>
</dbReference>
<dbReference type="CDD" id="cd00130">
    <property type="entry name" value="PAS"/>
    <property type="match status" value="1"/>
</dbReference>
<evidence type="ECO:0000256" key="3">
    <source>
        <dbReference type="ARBA" id="ARBA00022553"/>
    </source>
</evidence>
<dbReference type="CDD" id="cd16922">
    <property type="entry name" value="HATPase_EvgS-ArcB-TorS-like"/>
    <property type="match status" value="1"/>
</dbReference>
<dbReference type="PRINTS" id="PR00344">
    <property type="entry name" value="BCTRLSENSOR"/>
</dbReference>
<keyword evidence="9" id="KW-0175">Coiled coil</keyword>
<protein>
    <recommendedName>
        <fullName evidence="2">histidine kinase</fullName>
        <ecNumber evidence="2">2.7.13.3</ecNumber>
    </recommendedName>
</protein>
<keyword evidence="5" id="KW-0547">Nucleotide-binding</keyword>
<evidence type="ECO:0000256" key="5">
    <source>
        <dbReference type="ARBA" id="ARBA00022741"/>
    </source>
</evidence>
<dbReference type="FunFam" id="3.30.565.10:FF:000037">
    <property type="entry name" value="Hybrid sensor histidine kinase/response regulator"/>
    <property type="match status" value="1"/>
</dbReference>
<dbReference type="Pfam" id="PF13426">
    <property type="entry name" value="PAS_9"/>
    <property type="match status" value="1"/>
</dbReference>
<evidence type="ECO:0000256" key="1">
    <source>
        <dbReference type="ARBA" id="ARBA00000085"/>
    </source>
</evidence>
<dbReference type="STRING" id="1120976.SAMN03080606_02059"/>
<keyword evidence="7" id="KW-0067">ATP-binding</keyword>
<evidence type="ECO:0000256" key="6">
    <source>
        <dbReference type="ARBA" id="ARBA00022777"/>
    </source>
</evidence>
<dbReference type="Gene3D" id="3.30.565.10">
    <property type="entry name" value="Histidine kinase-like ATPase, C-terminal domain"/>
    <property type="match status" value="1"/>
</dbReference>
<evidence type="ECO:0000313" key="12">
    <source>
        <dbReference type="EMBL" id="SCY65230.1"/>
    </source>
</evidence>
<sequence length="679" mass="78010">MQWNLLQNKDESIYRKMITFFLIVPFAMILSMKNYNMYYFVIELLSIVICLMIFLTVINSYSKSTEDHVAFLGITTASIIGFQILNIITHEGLNIFTSEIQIHSSYLLIIKRALYAIGLLSMLAILNNKRRYHFITVIYSIAFFLFATLIFDPRIINIVIENTYFIGGTSLIIIALLVISIMLLFKSKKLHKEYFYTYIGMALYAAIFSEVFYLLSNNASNGYDILAHLLQLASIYLIYNAVINTSFNKSFIETNKELIDKLSQTNDELEKEVFIRKQSENNLKNSKNKYQKLIALLPDAVFIHDANKFFYTNPKGADLLGLKNPDEIIDKNIYDFIDDGFHQSFKANIEEVSVSNSITSRGEQRLIRTDKQFVDIEIAAMSVFELDEGLILSVVRDISERKRTKNLEKQIENAIEHDKIKTEFFANLSHEMKTPINLIYSTIQLLELDDNMSTPNNKLNKKLKILKQNCNRITRLVDNLIDITKIDADYFQLELHNIDIIAIIRNITLSVAEHVKNKSINIRFQSEVEQRIMTIDPNAIERIILNLLSNAVKFTEPGDEICVFVNDNGKNLQIVVKDTGIGIPKDKLDVIFDRFTQIDKSLTRNHEGSGIGLSIVKSLIELHEGTIRVDSVLDKGTEFIVELPIKCRTDKSIIIEEYNFDRSIDKVKVEFSDIYSLGA</sequence>
<dbReference type="InterPro" id="IPR000014">
    <property type="entry name" value="PAS"/>
</dbReference>
<dbReference type="SUPFAM" id="SSF55785">
    <property type="entry name" value="PYP-like sensor domain (PAS domain)"/>
    <property type="match status" value="1"/>
</dbReference>
<dbReference type="InterPro" id="IPR005467">
    <property type="entry name" value="His_kinase_dom"/>
</dbReference>
<keyword evidence="3" id="KW-0597">Phosphoprotein</keyword>
<dbReference type="Proteomes" id="UP000198636">
    <property type="component" value="Unassembled WGS sequence"/>
</dbReference>
<dbReference type="InterPro" id="IPR035965">
    <property type="entry name" value="PAS-like_dom_sf"/>
</dbReference>
<feature type="transmembrane region" description="Helical" evidence="10">
    <location>
        <begin position="37"/>
        <end position="57"/>
    </location>
</feature>